<feature type="signal peptide" evidence="1">
    <location>
        <begin position="1"/>
        <end position="39"/>
    </location>
</feature>
<evidence type="ECO:0000256" key="1">
    <source>
        <dbReference type="SAM" id="SignalP"/>
    </source>
</evidence>
<feature type="chain" id="PRO_5022922014" description="BBP7 family outer membrane beta-barrel protein" evidence="1">
    <location>
        <begin position="40"/>
        <end position="486"/>
    </location>
</feature>
<dbReference type="AlphaFoldDB" id="A0A5C5XZR9"/>
<dbReference type="Proteomes" id="UP000317238">
    <property type="component" value="Unassembled WGS sequence"/>
</dbReference>
<dbReference type="Pfam" id="PF07585">
    <property type="entry name" value="BBP7"/>
    <property type="match status" value="1"/>
</dbReference>
<proteinExistence type="predicted"/>
<reference evidence="2 3" key="1">
    <citation type="submission" date="2019-02" db="EMBL/GenBank/DDBJ databases">
        <title>Deep-cultivation of Planctomycetes and their phenomic and genomic characterization uncovers novel biology.</title>
        <authorList>
            <person name="Wiegand S."/>
            <person name="Jogler M."/>
            <person name="Boedeker C."/>
            <person name="Pinto D."/>
            <person name="Vollmers J."/>
            <person name="Rivas-Marin E."/>
            <person name="Kohn T."/>
            <person name="Peeters S.H."/>
            <person name="Heuer A."/>
            <person name="Rast P."/>
            <person name="Oberbeckmann S."/>
            <person name="Bunk B."/>
            <person name="Jeske O."/>
            <person name="Meyerdierks A."/>
            <person name="Storesund J.E."/>
            <person name="Kallscheuer N."/>
            <person name="Luecker S."/>
            <person name="Lage O.M."/>
            <person name="Pohl T."/>
            <person name="Merkel B.J."/>
            <person name="Hornburger P."/>
            <person name="Mueller R.-W."/>
            <person name="Bruemmer F."/>
            <person name="Labrenz M."/>
            <person name="Spormann A.M."/>
            <person name="Op Den Camp H."/>
            <person name="Overmann J."/>
            <person name="Amann R."/>
            <person name="Jetten M.S.M."/>
            <person name="Mascher T."/>
            <person name="Medema M.H."/>
            <person name="Devos D.P."/>
            <person name="Kaster A.-K."/>
            <person name="Ovreas L."/>
            <person name="Rohde M."/>
            <person name="Galperin M.Y."/>
            <person name="Jogler C."/>
        </authorList>
    </citation>
    <scope>NUCLEOTIDE SEQUENCE [LARGE SCALE GENOMIC DNA]</scope>
    <source>
        <strain evidence="2 3">Pan14r</strain>
    </source>
</reference>
<sequence length="486" mass="51733" precursor="true">MKTILRGSRSLLKASSRGKRLATAMLLSVVASSAMTAQAQDSIGDLSGYTDEDFYAAEAAYESEQYSAGDLNTKSSPTEVDYAPISYSDMATVPTPMPIGSAYDGGCSPTSTVSCSAPACKPKRRKIGSLATCQASDMWTTAEFLMWFPQARTSAPLITTAPPGLAPIIGPAYPDTQVVFGGEDGLGGDLTPGFRIDAGKYLSKNFGIGGRFWFLGEDEASYSAQSDGTAFNLGRPIYDTNASQNDAILVGATDVGGNTLFAGSITAESKLEMIAGEAYGRLMFACGDEYRTDLIGGYTYFGIDDSLFIESTSVEVTPPTGDSFTFSDTFTANNDFHGGQIGFETTLSRGRWMFSTLTKVHLGNMNQQLSLQGTATETVAGTPPTVTVTDGGLLALDSQGEYERDVFAFVPEANVKLGYRFRDHVLFTAGYSFLYWSNVATAGEYVNPVFDATTRATGGPFGQPPLVWKDSSLIVQGIDLGVVIDF</sequence>
<keyword evidence="3" id="KW-1185">Reference proteome</keyword>
<evidence type="ECO:0008006" key="4">
    <source>
        <dbReference type="Google" id="ProtNLM"/>
    </source>
</evidence>
<dbReference type="EMBL" id="SJPL01000001">
    <property type="protein sequence ID" value="TWT67793.1"/>
    <property type="molecule type" value="Genomic_DNA"/>
</dbReference>
<protein>
    <recommendedName>
        <fullName evidence="4">BBP7 family outer membrane beta-barrel protein</fullName>
    </recommendedName>
</protein>
<gene>
    <name evidence="2" type="ORF">Pan14r_00300</name>
</gene>
<evidence type="ECO:0000313" key="2">
    <source>
        <dbReference type="EMBL" id="TWT67793.1"/>
    </source>
</evidence>
<keyword evidence="1" id="KW-0732">Signal</keyword>
<dbReference type="InterPro" id="IPR011446">
    <property type="entry name" value="BBP7"/>
</dbReference>
<comment type="caution">
    <text evidence="2">The sequence shown here is derived from an EMBL/GenBank/DDBJ whole genome shotgun (WGS) entry which is preliminary data.</text>
</comment>
<organism evidence="2 3">
    <name type="scientific">Crateriforma conspicua</name>
    <dbReference type="NCBI Taxonomy" id="2527996"/>
    <lineage>
        <taxon>Bacteria</taxon>
        <taxon>Pseudomonadati</taxon>
        <taxon>Planctomycetota</taxon>
        <taxon>Planctomycetia</taxon>
        <taxon>Planctomycetales</taxon>
        <taxon>Planctomycetaceae</taxon>
        <taxon>Crateriforma</taxon>
    </lineage>
</organism>
<evidence type="ECO:0000313" key="3">
    <source>
        <dbReference type="Proteomes" id="UP000317238"/>
    </source>
</evidence>
<name>A0A5C5XZR9_9PLAN</name>
<accession>A0A5C5XZR9</accession>